<dbReference type="PATRIC" id="fig|1631356.3.peg.2254"/>
<gene>
    <name evidence="1" type="ORF">VV01_11525</name>
</gene>
<evidence type="ECO:0000313" key="2">
    <source>
        <dbReference type="Proteomes" id="UP000037397"/>
    </source>
</evidence>
<dbReference type="Proteomes" id="UP000037397">
    <property type="component" value="Unassembled WGS sequence"/>
</dbReference>
<dbReference type="EMBL" id="LAIR01000002">
    <property type="protein sequence ID" value="KNX37634.1"/>
    <property type="molecule type" value="Genomic_DNA"/>
</dbReference>
<evidence type="ECO:0008006" key="3">
    <source>
        <dbReference type="Google" id="ProtNLM"/>
    </source>
</evidence>
<sequence>MTTPVWYAAYGSNLSAQRFARYLEGGRAAGAQRTHPGARDATPPSGVRPVRLPGQVFFAGESSSWGGGVAYLDVAVQGEALGRAYRITDEQLADVVAQEMHREPGEIIDLPGVLAAQTLALGDGDYETLHVVGELDGEPVLTFTCPDGAAPQLGLAAPSRPYVEVIARGLLDAHDLQPREVLAYLEGLPGVRGEWTSADLRTTVLAAATAPA</sequence>
<dbReference type="STRING" id="1631356.VV01_11525"/>
<keyword evidence="2" id="KW-1185">Reference proteome</keyword>
<name>A0A0L6CIS5_9MICO</name>
<dbReference type="AlphaFoldDB" id="A0A0L6CIS5"/>
<organism evidence="1 2">
    <name type="scientific">Luteipulveratus halotolerans</name>
    <dbReference type="NCBI Taxonomy" id="1631356"/>
    <lineage>
        <taxon>Bacteria</taxon>
        <taxon>Bacillati</taxon>
        <taxon>Actinomycetota</taxon>
        <taxon>Actinomycetes</taxon>
        <taxon>Micrococcales</taxon>
        <taxon>Dermacoccaceae</taxon>
        <taxon>Luteipulveratus</taxon>
    </lineage>
</organism>
<reference evidence="2" key="1">
    <citation type="submission" date="2015-03" db="EMBL/GenBank/DDBJ databases">
        <title>Luteipulveratus halotolerans sp. nov., a novel actinobacterium (Dermacoccaceae) from Sarawak, Malaysia.</title>
        <authorList>
            <person name="Juboi H."/>
            <person name="Basik A."/>
            <person name="Shamsul S.S."/>
            <person name="Arnold P."/>
            <person name="Schmitt E.K."/>
            <person name="Sanglier J.-J."/>
            <person name="Yeo T."/>
        </authorList>
    </citation>
    <scope>NUCLEOTIDE SEQUENCE [LARGE SCALE GENOMIC DNA]</scope>
    <source>
        <strain evidence="2">C296001</strain>
    </source>
</reference>
<proteinExistence type="predicted"/>
<protein>
    <recommendedName>
        <fullName evidence="3">Histone deacetylase</fullName>
    </recommendedName>
</protein>
<comment type="caution">
    <text evidence="1">The sequence shown here is derived from an EMBL/GenBank/DDBJ whole genome shotgun (WGS) entry which is preliminary data.</text>
</comment>
<evidence type="ECO:0000313" key="1">
    <source>
        <dbReference type="EMBL" id="KNX37634.1"/>
    </source>
</evidence>
<accession>A0A0L6CIS5</accession>
<dbReference type="RefSeq" id="WP_050670008.1">
    <property type="nucleotide sequence ID" value="NZ_LAIR01000002.1"/>
</dbReference>
<dbReference type="Gene3D" id="3.10.490.10">
    <property type="entry name" value="Gamma-glutamyl cyclotransferase-like"/>
    <property type="match status" value="1"/>
</dbReference>
<dbReference type="OrthoDB" id="3470041at2"/>